<protein>
    <submittedName>
        <fullName evidence="1">Uncharacterized protein</fullName>
    </submittedName>
</protein>
<dbReference type="AlphaFoldDB" id="A0AAV0SPY9"/>
<reference evidence="1" key="1">
    <citation type="submission" date="2022-12" db="EMBL/GenBank/DDBJ databases">
        <authorList>
            <person name="Webb A."/>
        </authorList>
    </citation>
    <scope>NUCLEOTIDE SEQUENCE</scope>
    <source>
        <strain evidence="1">Pf2</strain>
    </source>
</reference>
<organism evidence="1 2">
    <name type="scientific">Peronospora farinosa</name>
    <dbReference type="NCBI Taxonomy" id="134698"/>
    <lineage>
        <taxon>Eukaryota</taxon>
        <taxon>Sar</taxon>
        <taxon>Stramenopiles</taxon>
        <taxon>Oomycota</taxon>
        <taxon>Peronosporomycetes</taxon>
        <taxon>Peronosporales</taxon>
        <taxon>Peronosporaceae</taxon>
        <taxon>Peronospora</taxon>
    </lineage>
</organism>
<name>A0AAV0SPY9_9STRA</name>
<comment type="caution">
    <text evidence="1">The sequence shown here is derived from an EMBL/GenBank/DDBJ whole genome shotgun (WGS) entry which is preliminary data.</text>
</comment>
<evidence type="ECO:0000313" key="2">
    <source>
        <dbReference type="Proteomes" id="UP001159659"/>
    </source>
</evidence>
<proteinExistence type="predicted"/>
<evidence type="ECO:0000313" key="1">
    <source>
        <dbReference type="EMBL" id="CAI5705498.1"/>
    </source>
</evidence>
<sequence length="216" mass="24730">MCIEDEVIVSCLQSMIHKVLDSSSEAKIYSAGRGNRCRRCHCYDRFWNPEASALTLLRRQLLLDEHNKAYVFVRALTITIMDLLYSTTLYQFDPTEILCKRTWDNCSYTCSGQRKSLASLASIVNSTFFLLMGFSSPAHFIPQDYQWLYFLTPQRFSLAISRCFHVRDCLDEPIYNETITMSSGVESELDCQLLANTSVSTGAITVQQFTEDIYLA</sequence>
<accession>A0AAV0SPY9</accession>
<gene>
    <name evidence="1" type="ORF">PFR002_LOCUS622</name>
</gene>
<dbReference type="Proteomes" id="UP001159659">
    <property type="component" value="Unassembled WGS sequence"/>
</dbReference>
<dbReference type="EMBL" id="CANTFK010000054">
    <property type="protein sequence ID" value="CAI5705498.1"/>
    <property type="molecule type" value="Genomic_DNA"/>
</dbReference>